<keyword evidence="2" id="KW-0285">Flavoprotein</keyword>
<comment type="caution">
    <text evidence="6">The sequence shown here is derived from an EMBL/GenBank/DDBJ whole genome shotgun (WGS) entry which is preliminary data.</text>
</comment>
<name>A0ABU4VHK6_9ACTN</name>
<dbReference type="EMBL" id="JAXAVX010000002">
    <property type="protein sequence ID" value="MDX8151312.1"/>
    <property type="molecule type" value="Genomic_DNA"/>
</dbReference>
<keyword evidence="7" id="KW-1185">Reference proteome</keyword>
<dbReference type="Gene3D" id="3.30.390.30">
    <property type="match status" value="1"/>
</dbReference>
<dbReference type="InterPro" id="IPR036188">
    <property type="entry name" value="FAD/NAD-bd_sf"/>
</dbReference>
<reference evidence="6 7" key="1">
    <citation type="submission" date="2023-11" db="EMBL/GenBank/DDBJ databases">
        <authorList>
            <person name="Xu M."/>
            <person name="Jiang T."/>
        </authorList>
    </citation>
    <scope>NUCLEOTIDE SEQUENCE [LARGE SCALE GENOMIC DNA]</scope>
    <source>
        <strain evidence="6 7">SD</strain>
    </source>
</reference>
<dbReference type="SUPFAM" id="SSF55424">
    <property type="entry name" value="FAD/NAD-linked reductases, dimerisation (C-terminal) domain"/>
    <property type="match status" value="1"/>
</dbReference>
<evidence type="ECO:0000256" key="1">
    <source>
        <dbReference type="ARBA" id="ARBA00001974"/>
    </source>
</evidence>
<comment type="cofactor">
    <cofactor evidence="1">
        <name>FAD</name>
        <dbReference type="ChEBI" id="CHEBI:57692"/>
    </cofactor>
</comment>
<dbReference type="PRINTS" id="PR00411">
    <property type="entry name" value="PNDRDTASEI"/>
</dbReference>
<dbReference type="PANTHER" id="PTHR43557">
    <property type="entry name" value="APOPTOSIS-INDUCING FACTOR 1"/>
    <property type="match status" value="1"/>
</dbReference>
<dbReference type="PRINTS" id="PR00368">
    <property type="entry name" value="FADPNR"/>
</dbReference>
<sequence length="409" mass="43247">MTDETPREHTDVLLIGGGIASATAARTLREGGFEGRIVLVSRELDAPYHRPPGSKEHLRGEQGQDDALIVPAGWWAENDVDLRIRTSVLSLDAEGRSVKLQTKDELTFDRALVATGAMVRRLNVDGSGLEGIHYVRSLRNSDAIRRDLDGLADGSPIVLVGGSYIGSEVAASLATQGHPVTVVMQEAEPLSRTFGEDVGRWVRARLEGNGVTVRGGVDVASFAAADGSTSEGRVAEVVLADGERIPAALVVAGVGATPDVMLAKRAGLALGETGGVACDDRLRTSAEGIWAAGDVCEYASVLDAHPERLRVEHEEHAAAQGAYVARQWLGEDAPFQEVPYFFSDLADWVALEALGPAIGWDRTALEGSLEDDAFGVWFLAGDEPRGYASFNGGGDLDAARTRLAKAAAA</sequence>
<dbReference type="InterPro" id="IPR023753">
    <property type="entry name" value="FAD/NAD-binding_dom"/>
</dbReference>
<evidence type="ECO:0000256" key="4">
    <source>
        <dbReference type="ARBA" id="ARBA00023002"/>
    </source>
</evidence>
<feature type="domain" description="FAD/NAD(P)-binding" evidence="5">
    <location>
        <begin position="11"/>
        <end position="321"/>
    </location>
</feature>
<keyword evidence="3" id="KW-0274">FAD</keyword>
<proteinExistence type="predicted"/>
<dbReference type="InterPro" id="IPR050446">
    <property type="entry name" value="FAD-oxidoreductase/Apoptosis"/>
</dbReference>
<evidence type="ECO:0000259" key="5">
    <source>
        <dbReference type="Pfam" id="PF07992"/>
    </source>
</evidence>
<accession>A0ABU4VHK6</accession>
<dbReference type="InterPro" id="IPR016156">
    <property type="entry name" value="FAD/NAD-linked_Rdtase_dimer_sf"/>
</dbReference>
<keyword evidence="4" id="KW-0560">Oxidoreductase</keyword>
<dbReference type="Proteomes" id="UP001277761">
    <property type="component" value="Unassembled WGS sequence"/>
</dbReference>
<dbReference type="PANTHER" id="PTHR43557:SF2">
    <property type="entry name" value="RIESKE DOMAIN-CONTAINING PROTEIN-RELATED"/>
    <property type="match status" value="1"/>
</dbReference>
<evidence type="ECO:0000256" key="2">
    <source>
        <dbReference type="ARBA" id="ARBA00022630"/>
    </source>
</evidence>
<evidence type="ECO:0000256" key="3">
    <source>
        <dbReference type="ARBA" id="ARBA00022827"/>
    </source>
</evidence>
<gene>
    <name evidence="6" type="ORF">SK069_06905</name>
</gene>
<evidence type="ECO:0000313" key="6">
    <source>
        <dbReference type="EMBL" id="MDX8151312.1"/>
    </source>
</evidence>
<dbReference type="RefSeq" id="WP_319953462.1">
    <property type="nucleotide sequence ID" value="NZ_JAXAVX010000002.1"/>
</dbReference>
<dbReference type="Pfam" id="PF07992">
    <property type="entry name" value="Pyr_redox_2"/>
    <property type="match status" value="1"/>
</dbReference>
<organism evidence="6 7">
    <name type="scientific">Patulibacter brassicae</name>
    <dbReference type="NCBI Taxonomy" id="1705717"/>
    <lineage>
        <taxon>Bacteria</taxon>
        <taxon>Bacillati</taxon>
        <taxon>Actinomycetota</taxon>
        <taxon>Thermoleophilia</taxon>
        <taxon>Solirubrobacterales</taxon>
        <taxon>Patulibacteraceae</taxon>
        <taxon>Patulibacter</taxon>
    </lineage>
</organism>
<dbReference type="Gene3D" id="3.50.50.60">
    <property type="entry name" value="FAD/NAD(P)-binding domain"/>
    <property type="match status" value="2"/>
</dbReference>
<dbReference type="SUPFAM" id="SSF51905">
    <property type="entry name" value="FAD/NAD(P)-binding domain"/>
    <property type="match status" value="2"/>
</dbReference>
<evidence type="ECO:0000313" key="7">
    <source>
        <dbReference type="Proteomes" id="UP001277761"/>
    </source>
</evidence>
<protein>
    <submittedName>
        <fullName evidence="6">FAD-dependent oxidoreductase</fullName>
    </submittedName>
</protein>